<evidence type="ECO:0000313" key="2">
    <source>
        <dbReference type="Proteomes" id="UP000664628"/>
    </source>
</evidence>
<keyword evidence="2" id="KW-1185">Reference proteome</keyword>
<dbReference type="EMBL" id="JAFMYW010000006">
    <property type="protein sequence ID" value="MBO0950856.1"/>
    <property type="molecule type" value="Genomic_DNA"/>
</dbReference>
<dbReference type="Proteomes" id="UP000664628">
    <property type="component" value="Unassembled WGS sequence"/>
</dbReference>
<protein>
    <submittedName>
        <fullName evidence="1">Uncharacterized protein</fullName>
    </submittedName>
</protein>
<dbReference type="RefSeq" id="WP_207330798.1">
    <property type="nucleotide sequence ID" value="NZ_JAFMYW010000006.1"/>
</dbReference>
<evidence type="ECO:0000313" key="1">
    <source>
        <dbReference type="EMBL" id="MBO0950856.1"/>
    </source>
</evidence>
<sequence>MTRYEQLQRISSDVRTEARHIALFHAITESWVTDGLKQCWEVDHKNLMKLSRLKGSTYRKTLKELADWSHIDYTPSSNRHVKTTINFQLTTPDSDTVNQVTAPESRAVKYCKPVTTPEFTTVNRFTTPDSSAVSWGTTPECNKVRLFTTPKFSEVTLFYRVTFWHGNAICSHPAMILGENGSESDSSSVHNIINLTNRLIISEKVDSKVVGKEKRVKGKKPKSTKMQVSSVGCKFTESHVFDPLIFTNAFRDDDRYKGVDLDYYRQRILNWRDKSGAEPIRTDWLVVARTFMLNDLKESKLKMLDTTKSLRTNASRNTNLSSNSQAIIPATNEKRSFGKW</sequence>
<gene>
    <name evidence="1" type="ORF">J2I46_19850</name>
</gene>
<organism evidence="1 2">
    <name type="scientific">Fibrella forsythiae</name>
    <dbReference type="NCBI Taxonomy" id="2817061"/>
    <lineage>
        <taxon>Bacteria</taxon>
        <taxon>Pseudomonadati</taxon>
        <taxon>Bacteroidota</taxon>
        <taxon>Cytophagia</taxon>
        <taxon>Cytophagales</taxon>
        <taxon>Spirosomataceae</taxon>
        <taxon>Fibrella</taxon>
    </lineage>
</organism>
<proteinExistence type="predicted"/>
<name>A0ABS3JLH3_9BACT</name>
<reference evidence="1 2" key="1">
    <citation type="submission" date="2021-03" db="EMBL/GenBank/DDBJ databases">
        <title>Fibrella sp. HMF5405 genome sequencing and assembly.</title>
        <authorList>
            <person name="Kang H."/>
            <person name="Kim H."/>
            <person name="Bae S."/>
            <person name="Joh K."/>
        </authorList>
    </citation>
    <scope>NUCLEOTIDE SEQUENCE [LARGE SCALE GENOMIC DNA]</scope>
    <source>
        <strain evidence="1 2">HMF5405</strain>
    </source>
</reference>
<accession>A0ABS3JLH3</accession>
<comment type="caution">
    <text evidence="1">The sequence shown here is derived from an EMBL/GenBank/DDBJ whole genome shotgun (WGS) entry which is preliminary data.</text>
</comment>